<dbReference type="Pfam" id="PF00270">
    <property type="entry name" value="DEAD"/>
    <property type="match status" value="1"/>
</dbReference>
<dbReference type="InterPro" id="IPR011545">
    <property type="entry name" value="DEAD/DEAH_box_helicase_dom"/>
</dbReference>
<evidence type="ECO:0000313" key="6">
    <source>
        <dbReference type="Proteomes" id="UP000887574"/>
    </source>
</evidence>
<accession>A0A915D862</accession>
<evidence type="ECO:0000313" key="7">
    <source>
        <dbReference type="WBParaSite" id="jg16756"/>
    </source>
</evidence>
<dbReference type="InterPro" id="IPR014001">
    <property type="entry name" value="Helicase_ATP-bd"/>
</dbReference>
<dbReference type="PANTHER" id="PTHR24031">
    <property type="entry name" value="RNA HELICASE"/>
    <property type="match status" value="1"/>
</dbReference>
<dbReference type="Proteomes" id="UP000887574">
    <property type="component" value="Unplaced"/>
</dbReference>
<comment type="catalytic activity">
    <reaction evidence="4">
        <text>ATP + H2O = ADP + phosphate + H(+)</text>
        <dbReference type="Rhea" id="RHEA:13065"/>
        <dbReference type="ChEBI" id="CHEBI:15377"/>
        <dbReference type="ChEBI" id="CHEBI:15378"/>
        <dbReference type="ChEBI" id="CHEBI:30616"/>
        <dbReference type="ChEBI" id="CHEBI:43474"/>
        <dbReference type="ChEBI" id="CHEBI:456216"/>
        <dbReference type="EC" id="3.6.4.13"/>
    </reaction>
</comment>
<organism evidence="6 7">
    <name type="scientific">Ditylenchus dipsaci</name>
    <dbReference type="NCBI Taxonomy" id="166011"/>
    <lineage>
        <taxon>Eukaryota</taxon>
        <taxon>Metazoa</taxon>
        <taxon>Ecdysozoa</taxon>
        <taxon>Nematoda</taxon>
        <taxon>Chromadorea</taxon>
        <taxon>Rhabditida</taxon>
        <taxon>Tylenchina</taxon>
        <taxon>Tylenchomorpha</taxon>
        <taxon>Sphaerularioidea</taxon>
        <taxon>Anguinidae</taxon>
        <taxon>Anguininae</taxon>
        <taxon>Ditylenchus</taxon>
    </lineage>
</organism>
<dbReference type="GO" id="GO:0003724">
    <property type="term" value="F:RNA helicase activity"/>
    <property type="evidence" value="ECO:0007669"/>
    <property type="project" value="UniProtKB-EC"/>
</dbReference>
<evidence type="ECO:0000256" key="4">
    <source>
        <dbReference type="RuleBase" id="RU365068"/>
    </source>
</evidence>
<dbReference type="EC" id="3.6.4.13" evidence="4"/>
<protein>
    <recommendedName>
        <fullName evidence="4">ATP-dependent RNA helicase</fullName>
        <ecNumber evidence="4">3.6.4.13</ecNumber>
    </recommendedName>
</protein>
<dbReference type="WBParaSite" id="jg16756">
    <property type="protein sequence ID" value="jg16756"/>
    <property type="gene ID" value="jg16756"/>
</dbReference>
<dbReference type="GO" id="GO:0005524">
    <property type="term" value="F:ATP binding"/>
    <property type="evidence" value="ECO:0007669"/>
    <property type="project" value="UniProtKB-UniRule"/>
</dbReference>
<dbReference type="PROSITE" id="PS51192">
    <property type="entry name" value="HELICASE_ATP_BIND_1"/>
    <property type="match status" value="1"/>
</dbReference>
<keyword evidence="6" id="KW-1185">Reference proteome</keyword>
<comment type="similarity">
    <text evidence="4">Belongs to the DEAD box helicase family.</text>
</comment>
<dbReference type="InterPro" id="IPR027417">
    <property type="entry name" value="P-loop_NTPase"/>
</dbReference>
<keyword evidence="4" id="KW-0347">Helicase</keyword>
<reference evidence="7" key="1">
    <citation type="submission" date="2022-11" db="UniProtKB">
        <authorList>
            <consortium name="WormBaseParasite"/>
        </authorList>
    </citation>
    <scope>IDENTIFICATION</scope>
</reference>
<evidence type="ECO:0000256" key="1">
    <source>
        <dbReference type="ARBA" id="ARBA00022741"/>
    </source>
</evidence>
<name>A0A915D862_9BILA</name>
<dbReference type="GO" id="GO:0003723">
    <property type="term" value="F:RNA binding"/>
    <property type="evidence" value="ECO:0007669"/>
    <property type="project" value="UniProtKB-UniRule"/>
</dbReference>
<dbReference type="GO" id="GO:0016787">
    <property type="term" value="F:hydrolase activity"/>
    <property type="evidence" value="ECO:0007669"/>
    <property type="project" value="UniProtKB-KW"/>
</dbReference>
<keyword evidence="3 4" id="KW-0067">ATP-binding</keyword>
<dbReference type="SUPFAM" id="SSF52540">
    <property type="entry name" value="P-loop containing nucleoside triphosphate hydrolases"/>
    <property type="match status" value="1"/>
</dbReference>
<dbReference type="AlphaFoldDB" id="A0A915D862"/>
<keyword evidence="1 4" id="KW-0547">Nucleotide-binding</keyword>
<evidence type="ECO:0000256" key="3">
    <source>
        <dbReference type="ARBA" id="ARBA00022840"/>
    </source>
</evidence>
<proteinExistence type="inferred from homology"/>
<keyword evidence="4" id="KW-0694">RNA-binding</keyword>
<evidence type="ECO:0000259" key="5">
    <source>
        <dbReference type="PROSITE" id="PS51192"/>
    </source>
</evidence>
<evidence type="ECO:0000256" key="2">
    <source>
        <dbReference type="ARBA" id="ARBA00022801"/>
    </source>
</evidence>
<comment type="domain">
    <text evidence="4">The Q motif is unique to and characteristic of the DEAD box family of RNA helicases and controls ATP binding and hydrolysis.</text>
</comment>
<dbReference type="Gene3D" id="3.40.50.300">
    <property type="entry name" value="P-loop containing nucleotide triphosphate hydrolases"/>
    <property type="match status" value="1"/>
</dbReference>
<sequence>MSVLDFFLTSLNSNKVKNIGLLLIGNAGWPHPVINTDIRLYQSYALAAVKLLPGLRFLDTASVVARPEIEVEDEVEFNFFSVEVEDEVEFTVELRMRLRLSGANIEHTAIVESWKDVGFQPKLFFNIVERAKYIRPRKIQAMTIPFIMDGRDVKGHAETGSGKTAAFLLPIINQIMKSGAAENSEFGKPSPHAIIVEPTRELCLQVYEQGLKFASDTGVFVTRSYGQFNMRQNMEELQVGCDILCATPVD</sequence>
<feature type="domain" description="Helicase ATP-binding" evidence="5">
    <location>
        <begin position="144"/>
        <end position="250"/>
    </location>
</feature>
<comment type="function">
    <text evidence="4">RNA helicase.</text>
</comment>
<keyword evidence="2 4" id="KW-0378">Hydrolase</keyword>